<evidence type="ECO:0000313" key="3">
    <source>
        <dbReference type="Proteomes" id="UP001066276"/>
    </source>
</evidence>
<comment type="caution">
    <text evidence="2">The sequence shown here is derived from an EMBL/GenBank/DDBJ whole genome shotgun (WGS) entry which is preliminary data.</text>
</comment>
<sequence>MKVPGHERRNPASRSWGARGCLSQEIPHAQPSGRPESDADIYWISSFAIDNYPRGERVAKRPGALVVADGSCA</sequence>
<organism evidence="2 3">
    <name type="scientific">Pleurodeles waltl</name>
    <name type="common">Iberian ribbed newt</name>
    <dbReference type="NCBI Taxonomy" id="8319"/>
    <lineage>
        <taxon>Eukaryota</taxon>
        <taxon>Metazoa</taxon>
        <taxon>Chordata</taxon>
        <taxon>Craniata</taxon>
        <taxon>Vertebrata</taxon>
        <taxon>Euteleostomi</taxon>
        <taxon>Amphibia</taxon>
        <taxon>Batrachia</taxon>
        <taxon>Caudata</taxon>
        <taxon>Salamandroidea</taxon>
        <taxon>Salamandridae</taxon>
        <taxon>Pleurodelinae</taxon>
        <taxon>Pleurodeles</taxon>
    </lineage>
</organism>
<gene>
    <name evidence="2" type="ORF">NDU88_000987</name>
</gene>
<proteinExistence type="predicted"/>
<dbReference type="EMBL" id="JANPWB010000012">
    <property type="protein sequence ID" value="KAJ1112726.1"/>
    <property type="molecule type" value="Genomic_DNA"/>
</dbReference>
<evidence type="ECO:0000256" key="1">
    <source>
        <dbReference type="SAM" id="MobiDB-lite"/>
    </source>
</evidence>
<dbReference type="AlphaFoldDB" id="A0AAV7N9R1"/>
<reference evidence="2" key="1">
    <citation type="journal article" date="2022" name="bioRxiv">
        <title>Sequencing and chromosome-scale assembly of the giantPleurodeles waltlgenome.</title>
        <authorList>
            <person name="Brown T."/>
            <person name="Elewa A."/>
            <person name="Iarovenko S."/>
            <person name="Subramanian E."/>
            <person name="Araus A.J."/>
            <person name="Petzold A."/>
            <person name="Susuki M."/>
            <person name="Suzuki K.-i.T."/>
            <person name="Hayashi T."/>
            <person name="Toyoda A."/>
            <person name="Oliveira C."/>
            <person name="Osipova E."/>
            <person name="Leigh N.D."/>
            <person name="Simon A."/>
            <person name="Yun M.H."/>
        </authorList>
    </citation>
    <scope>NUCLEOTIDE SEQUENCE</scope>
    <source>
        <strain evidence="2">20211129_DDA</strain>
        <tissue evidence="2">Liver</tissue>
    </source>
</reference>
<protein>
    <submittedName>
        <fullName evidence="2">Uncharacterized protein</fullName>
    </submittedName>
</protein>
<feature type="region of interest" description="Disordered" evidence="1">
    <location>
        <begin position="1"/>
        <end position="37"/>
    </location>
</feature>
<name>A0AAV7N9R1_PLEWA</name>
<feature type="compositionally biased region" description="Basic and acidic residues" evidence="1">
    <location>
        <begin position="1"/>
        <end position="10"/>
    </location>
</feature>
<dbReference type="Proteomes" id="UP001066276">
    <property type="component" value="Chromosome 8"/>
</dbReference>
<evidence type="ECO:0000313" key="2">
    <source>
        <dbReference type="EMBL" id="KAJ1112726.1"/>
    </source>
</evidence>
<keyword evidence="3" id="KW-1185">Reference proteome</keyword>
<accession>A0AAV7N9R1</accession>